<dbReference type="InterPro" id="IPR011989">
    <property type="entry name" value="ARM-like"/>
</dbReference>
<accession>A0AAD7XH35</accession>
<gene>
    <name evidence="3" type="ORF">CTAYLR_008870</name>
</gene>
<proteinExistence type="predicted"/>
<dbReference type="InterPro" id="IPR016024">
    <property type="entry name" value="ARM-type_fold"/>
</dbReference>
<dbReference type="AlphaFoldDB" id="A0AAD7XH35"/>
<keyword evidence="1" id="KW-0677">Repeat</keyword>
<dbReference type="Gene3D" id="1.25.10.10">
    <property type="entry name" value="Leucine-rich Repeat Variant"/>
    <property type="match status" value="2"/>
</dbReference>
<evidence type="ECO:0000313" key="4">
    <source>
        <dbReference type="Proteomes" id="UP001230188"/>
    </source>
</evidence>
<comment type="caution">
    <text evidence="3">The sequence shown here is derived from an EMBL/GenBank/DDBJ whole genome shotgun (WGS) entry which is preliminary data.</text>
</comment>
<name>A0AAD7XH35_9STRA</name>
<evidence type="ECO:0000256" key="1">
    <source>
        <dbReference type="ARBA" id="ARBA00022737"/>
    </source>
</evidence>
<feature type="region of interest" description="Disordered" evidence="2">
    <location>
        <begin position="400"/>
        <end position="419"/>
    </location>
</feature>
<keyword evidence="4" id="KW-1185">Reference proteome</keyword>
<evidence type="ECO:0000256" key="2">
    <source>
        <dbReference type="SAM" id="MobiDB-lite"/>
    </source>
</evidence>
<organism evidence="3 4">
    <name type="scientific">Chrysophaeum taylorii</name>
    <dbReference type="NCBI Taxonomy" id="2483200"/>
    <lineage>
        <taxon>Eukaryota</taxon>
        <taxon>Sar</taxon>
        <taxon>Stramenopiles</taxon>
        <taxon>Ochrophyta</taxon>
        <taxon>Pelagophyceae</taxon>
        <taxon>Pelagomonadales</taxon>
        <taxon>Pelagomonadaceae</taxon>
        <taxon>Chrysophaeum</taxon>
    </lineage>
</organism>
<dbReference type="SUPFAM" id="SSF48371">
    <property type="entry name" value="ARM repeat"/>
    <property type="match status" value="1"/>
</dbReference>
<protein>
    <submittedName>
        <fullName evidence="3">Uncharacterized protein</fullName>
    </submittedName>
</protein>
<reference evidence="3" key="1">
    <citation type="submission" date="2023-01" db="EMBL/GenBank/DDBJ databases">
        <title>Metagenome sequencing of chrysophaentin producing Chrysophaeum taylorii.</title>
        <authorList>
            <person name="Davison J."/>
            <person name="Bewley C."/>
        </authorList>
    </citation>
    <scope>NUCLEOTIDE SEQUENCE</scope>
    <source>
        <strain evidence="3">NIES-1699</strain>
    </source>
</reference>
<dbReference type="PANTHER" id="PTHR22895:SF0">
    <property type="entry name" value="ARMADILLO REPEAT-CONTAINING PROTEIN 6"/>
    <property type="match status" value="1"/>
</dbReference>
<dbReference type="PANTHER" id="PTHR22895">
    <property type="entry name" value="ARMADILLO REPEAT-CONTAINING PROTEIN 6"/>
    <property type="match status" value="1"/>
</dbReference>
<sequence length="419" mass="46924">MFCTWEHLEIRMMDTRTLINKMHGSLTPSDREFALEGCESISRRVRWWPIRRGNLKVISELSGIEMLIDVLKVWLDDMPVATCAVRAITMIASRSQSEADRVLEFGGLAITENCLNVHSDDREVQQATKKLIKVLTSRSSNLAQREIRICCACAMNNVDLKCAIELGRIMSNDRRQRANSAVDSVTRHRSADMASLVRTVLNHMNSHLWSQQVQDAGLDALTEFGRRPTDVEAALLSCNAPEAVVNAMLKHPKSFEVQWKACLAITLMAESSPLASDLGKRGAVKALKLTYTNFNNDREVQQQVMWALGALSTVSTNVERFQREQIQTCVVDVLRRDNDTKIRPEDKVALPLSLRSVWTNKQLEDAVYGAGATSRPKKPTKADKKDEVFATLNPVARHGKGRYNRVSDEYGSGTPGLLD</sequence>
<dbReference type="Proteomes" id="UP001230188">
    <property type="component" value="Unassembled WGS sequence"/>
</dbReference>
<dbReference type="EMBL" id="JAQMWT010000588">
    <property type="protein sequence ID" value="KAJ8599098.1"/>
    <property type="molecule type" value="Genomic_DNA"/>
</dbReference>
<evidence type="ECO:0000313" key="3">
    <source>
        <dbReference type="EMBL" id="KAJ8599098.1"/>
    </source>
</evidence>